<proteinExistence type="predicted"/>
<evidence type="ECO:0008006" key="5">
    <source>
        <dbReference type="Google" id="ProtNLM"/>
    </source>
</evidence>
<feature type="transmembrane region" description="Helical" evidence="1">
    <location>
        <begin position="65"/>
        <end position="83"/>
    </location>
</feature>
<gene>
    <name evidence="3" type="ORF">HT99x_007690</name>
    <name evidence="2" type="ORF">HT99x_02053</name>
</gene>
<dbReference type="RefSeq" id="WP_075066680.1">
    <property type="nucleotide sequence ID" value="NZ_LKAJ02000001.1"/>
</dbReference>
<accession>A0A0Q9YV68</accession>
<dbReference type="STRING" id="295108.HT99x_02053"/>
<name>A0A0Q9YV68_9GAMM</name>
<evidence type="ECO:0000313" key="3">
    <source>
        <dbReference type="EMBL" id="MCS5711313.1"/>
    </source>
</evidence>
<evidence type="ECO:0000313" key="2">
    <source>
        <dbReference type="EMBL" id="KRG20836.1"/>
    </source>
</evidence>
<keyword evidence="1" id="KW-0472">Membrane</keyword>
<dbReference type="EMBL" id="LKAJ01000008">
    <property type="protein sequence ID" value="KRG20836.1"/>
    <property type="molecule type" value="Genomic_DNA"/>
</dbReference>
<keyword evidence="1" id="KW-0812">Transmembrane</keyword>
<protein>
    <recommendedName>
        <fullName evidence="5">DUF1269 domain-containing protein</fullName>
    </recommendedName>
</protein>
<dbReference type="EMBL" id="LKAJ02000001">
    <property type="protein sequence ID" value="MCS5711313.1"/>
    <property type="molecule type" value="Genomic_DNA"/>
</dbReference>
<keyword evidence="4" id="KW-1185">Reference proteome</keyword>
<dbReference type="OrthoDB" id="8775484at2"/>
<comment type="caution">
    <text evidence="2">The sequence shown here is derived from an EMBL/GenBank/DDBJ whole genome shotgun (WGS) entry which is preliminary data.</text>
</comment>
<organism evidence="2">
    <name type="scientific">Candidatus Berkiella aquae</name>
    <dbReference type="NCBI Taxonomy" id="295108"/>
    <lineage>
        <taxon>Bacteria</taxon>
        <taxon>Pseudomonadati</taxon>
        <taxon>Pseudomonadota</taxon>
        <taxon>Gammaproteobacteria</taxon>
        <taxon>Candidatus Berkiellales</taxon>
        <taxon>Candidatus Berkiellaceae</taxon>
        <taxon>Candidatus Berkiella</taxon>
    </lineage>
</organism>
<keyword evidence="1" id="KW-1133">Transmembrane helix</keyword>
<reference evidence="3" key="2">
    <citation type="journal article" date="2016" name="Genome Announc.">
        <title>Draft Genome Sequences of Two Novel Amoeba-Resistant Intranuclear Bacteria, 'Candidatus Berkiella cookevillensis' and 'Candidatus Berkiella aquae'.</title>
        <authorList>
            <person name="Mehari Y.T."/>
            <person name="Arivett B.A."/>
            <person name="Farone A.L."/>
            <person name="Gunderson J.H."/>
            <person name="Farone M.B."/>
        </authorList>
    </citation>
    <scope>NUCLEOTIDE SEQUENCE</scope>
    <source>
        <strain evidence="3">HT99</strain>
    </source>
</reference>
<evidence type="ECO:0000313" key="4">
    <source>
        <dbReference type="Proteomes" id="UP000051497"/>
    </source>
</evidence>
<sequence>MKRLFLLVPDLKVTKEIVHELEAIGINDSNVHVMGNASETLKKEHLHEANLIQTTDLIPSLKRGAMIGIALSIVMCSVYAYALTTDGEIHLLVIAILVLFGLLFGAWASSLIGVSVKNPIVEKFNDYIKSGHYIMMVDTPPERESELSSQIISHHHDVKLVAV</sequence>
<dbReference type="Proteomes" id="UP000051497">
    <property type="component" value="Unassembled WGS sequence"/>
</dbReference>
<dbReference type="AlphaFoldDB" id="A0A0Q9YV68"/>
<evidence type="ECO:0000256" key="1">
    <source>
        <dbReference type="SAM" id="Phobius"/>
    </source>
</evidence>
<feature type="transmembrane region" description="Helical" evidence="1">
    <location>
        <begin position="89"/>
        <end position="114"/>
    </location>
</feature>
<reference evidence="2" key="1">
    <citation type="submission" date="2015-09" db="EMBL/GenBank/DDBJ databases">
        <title>Draft Genome Sequences of Two Novel Amoeba-resistant Intranuclear Bacteria, Candidatus Berkiella cookevillensis and Candidatus Berkiella aquae.</title>
        <authorList>
            <person name="Mehari Y.T."/>
            <person name="Arivett B.A."/>
            <person name="Farone A.L."/>
            <person name="Gunderson J.H."/>
            <person name="Farone M.B."/>
        </authorList>
    </citation>
    <scope>NUCLEOTIDE SEQUENCE [LARGE SCALE GENOMIC DNA]</scope>
    <source>
        <strain evidence="2">HT99</strain>
    </source>
</reference>
<reference evidence="3" key="3">
    <citation type="submission" date="2021-06" db="EMBL/GenBank/DDBJ databases">
        <title>Genomic Description and Analysis of Intracellular Bacteria, Candidatus Berkiella cookevillensis and Candidatus Berkiella aquae.</title>
        <authorList>
            <person name="Kidane D.T."/>
            <person name="Mehari Y.T."/>
            <person name="Rice F.C."/>
            <person name="Arivett B.A."/>
            <person name="Farone A.L."/>
            <person name="Berk S.G."/>
            <person name="Farone M.B."/>
        </authorList>
    </citation>
    <scope>NUCLEOTIDE SEQUENCE</scope>
    <source>
        <strain evidence="3">HT99</strain>
    </source>
</reference>